<dbReference type="Ensembl" id="ENSATET00000025666.2">
    <property type="protein sequence ID" value="ENSATEP00000025259.2"/>
    <property type="gene ID" value="ENSATEG00000017537.2"/>
</dbReference>
<evidence type="ECO:0000256" key="1">
    <source>
        <dbReference type="ARBA" id="ARBA00004123"/>
    </source>
</evidence>
<keyword evidence="3" id="KW-0804">Transcription</keyword>
<feature type="compositionally biased region" description="Basic residues" evidence="6">
    <location>
        <begin position="53"/>
        <end position="68"/>
    </location>
</feature>
<dbReference type="GeneTree" id="ENSGT00940000174529"/>
<reference evidence="7" key="1">
    <citation type="submission" date="2021-04" db="EMBL/GenBank/DDBJ databases">
        <authorList>
            <consortium name="Wellcome Sanger Institute Data Sharing"/>
        </authorList>
    </citation>
    <scope>NUCLEOTIDE SEQUENCE [LARGE SCALE GENOMIC DNA]</scope>
</reference>
<evidence type="ECO:0000256" key="4">
    <source>
        <dbReference type="ARBA" id="ARBA00023242"/>
    </source>
</evidence>
<dbReference type="Pfam" id="PF07545">
    <property type="entry name" value="Vg_Tdu"/>
    <property type="match status" value="1"/>
</dbReference>
<dbReference type="PANTHER" id="PTHR15950:SF22">
    <property type="entry name" value="VESTIGIAL LIKE 2B"/>
    <property type="match status" value="1"/>
</dbReference>
<dbReference type="InParanoid" id="A0A3Q1J1L8"/>
<evidence type="ECO:0000256" key="5">
    <source>
        <dbReference type="ARBA" id="ARBA00025784"/>
    </source>
</evidence>
<keyword evidence="2" id="KW-0805">Transcription regulation</keyword>
<evidence type="ECO:0000256" key="3">
    <source>
        <dbReference type="ARBA" id="ARBA00023163"/>
    </source>
</evidence>
<dbReference type="GO" id="GO:0005634">
    <property type="term" value="C:nucleus"/>
    <property type="evidence" value="ECO:0007669"/>
    <property type="project" value="UniProtKB-SubCell"/>
</dbReference>
<proteinExistence type="inferred from homology"/>
<protein>
    <submittedName>
        <fullName evidence="7">Uncharacterized protein</fullName>
    </submittedName>
</protein>
<name>A0A3Q1J1L8_ANATE</name>
<dbReference type="OrthoDB" id="10069705at2759"/>
<evidence type="ECO:0000256" key="2">
    <source>
        <dbReference type="ARBA" id="ARBA00023015"/>
    </source>
</evidence>
<evidence type="ECO:0000313" key="8">
    <source>
        <dbReference type="Proteomes" id="UP000265040"/>
    </source>
</evidence>
<reference evidence="7" key="2">
    <citation type="submission" date="2025-08" db="UniProtKB">
        <authorList>
            <consortium name="Ensembl"/>
        </authorList>
    </citation>
    <scope>IDENTIFICATION</scope>
</reference>
<accession>A0A3Q1J1L8</accession>
<dbReference type="STRING" id="64144.ENSATEP00000025259"/>
<comment type="similarity">
    <text evidence="5">Belongs to the vestigial family.</text>
</comment>
<keyword evidence="8" id="KW-1185">Reference proteome</keyword>
<dbReference type="Proteomes" id="UP000265040">
    <property type="component" value="Chromosome 10"/>
</dbReference>
<keyword evidence="4" id="KW-0539">Nucleus</keyword>
<dbReference type="AlphaFoldDB" id="A0A3Q1J1L8"/>
<feature type="compositionally biased region" description="Polar residues" evidence="6">
    <location>
        <begin position="69"/>
        <end position="80"/>
    </location>
</feature>
<comment type="subcellular location">
    <subcellularLocation>
        <location evidence="1">Nucleus</location>
    </subcellularLocation>
</comment>
<evidence type="ECO:0000313" key="7">
    <source>
        <dbReference type="Ensembl" id="ENSATEP00000025259.2"/>
    </source>
</evidence>
<sequence>MEDRSENPISVKVEEHSQYVVLTYFQGDISSMVDAHFTRALNKDYKTKAPAAKTKKIRKSIKLGKHTKSTSCPPAPSQNCFPRGPQHLESPQTL</sequence>
<evidence type="ECO:0000256" key="6">
    <source>
        <dbReference type="SAM" id="MobiDB-lite"/>
    </source>
</evidence>
<dbReference type="PANTHER" id="PTHR15950">
    <property type="entry name" value="TRANSCRIPTION COFACTOR VESTIGIAL-LIKE PROTEIN"/>
    <property type="match status" value="1"/>
</dbReference>
<reference evidence="7" key="3">
    <citation type="submission" date="2025-09" db="UniProtKB">
        <authorList>
            <consortium name="Ensembl"/>
        </authorList>
    </citation>
    <scope>IDENTIFICATION</scope>
</reference>
<organism evidence="7 8">
    <name type="scientific">Anabas testudineus</name>
    <name type="common">Climbing perch</name>
    <name type="synonym">Anthias testudineus</name>
    <dbReference type="NCBI Taxonomy" id="64144"/>
    <lineage>
        <taxon>Eukaryota</taxon>
        <taxon>Metazoa</taxon>
        <taxon>Chordata</taxon>
        <taxon>Craniata</taxon>
        <taxon>Vertebrata</taxon>
        <taxon>Euteleostomi</taxon>
        <taxon>Actinopterygii</taxon>
        <taxon>Neopterygii</taxon>
        <taxon>Teleostei</taxon>
        <taxon>Neoteleostei</taxon>
        <taxon>Acanthomorphata</taxon>
        <taxon>Anabantaria</taxon>
        <taxon>Anabantiformes</taxon>
        <taxon>Anabantoidei</taxon>
        <taxon>Anabantidae</taxon>
        <taxon>Anabas</taxon>
    </lineage>
</organism>
<dbReference type="InterPro" id="IPR011520">
    <property type="entry name" value="Vg_fam"/>
</dbReference>
<feature type="region of interest" description="Disordered" evidence="6">
    <location>
        <begin position="49"/>
        <end position="94"/>
    </location>
</feature>
<dbReference type="GO" id="GO:0006355">
    <property type="term" value="P:regulation of DNA-templated transcription"/>
    <property type="evidence" value="ECO:0007669"/>
    <property type="project" value="InterPro"/>
</dbReference>